<feature type="region of interest" description="Disordered" evidence="1">
    <location>
        <begin position="255"/>
        <end position="327"/>
    </location>
</feature>
<feature type="transmembrane region" description="Helical" evidence="2">
    <location>
        <begin position="21"/>
        <end position="42"/>
    </location>
</feature>
<evidence type="ECO:0000256" key="2">
    <source>
        <dbReference type="SAM" id="Phobius"/>
    </source>
</evidence>
<dbReference type="Proteomes" id="UP000000844">
    <property type="component" value="Chromosome"/>
</dbReference>
<feature type="region of interest" description="Disordered" evidence="1">
    <location>
        <begin position="104"/>
        <end position="149"/>
    </location>
</feature>
<dbReference type="KEGG" id="sna:Snas_0131"/>
<keyword evidence="2" id="KW-1133">Transmembrane helix</keyword>
<gene>
    <name evidence="3" type="ordered locus">Snas_0131</name>
</gene>
<dbReference type="EMBL" id="CP001778">
    <property type="protein sequence ID" value="ADD39852.1"/>
    <property type="molecule type" value="Genomic_DNA"/>
</dbReference>
<accession>D3Q1K4</accession>
<sequence length="374" mass="37576">MASAGRESRGHDRVASLRWSSVATFAARGFVIAGMAGVAWMLGTTTAQAAPEGQTSPDSLVPATSSVFDDAVSTSEQAARSIRSNQLGSGGSSSIDVAESLVSELSEEAGGTLTDAGHNGRGSHHEDKPSGTGTSGTRQNEGADSVHGLVRDLTRPSSLEETVSETTDPLAELTDEVETPVSKMTRAMVTPISDGVDKADESVSGLLDEATDPVSDRDVASVLAPLADSASLTKLIGTGDNGNRQSIHNTLRSADADAGFKAPNTSGNSAVSGTEATENGTSSDTGSALSGAKGGASAPAQLPLSPRPHIPGVFSGGSTTGNGIATDRGATDAGAACIGYAGQVQTAQVSRVRPNMSTMGRPSELIADPAVSPD</sequence>
<dbReference type="STRING" id="446470.Snas_0131"/>
<evidence type="ECO:0000313" key="4">
    <source>
        <dbReference type="Proteomes" id="UP000000844"/>
    </source>
</evidence>
<dbReference type="HOGENOM" id="CLU_739458_0_0_11"/>
<dbReference type="RefSeq" id="WP_013015423.1">
    <property type="nucleotide sequence ID" value="NC_013947.1"/>
</dbReference>
<dbReference type="AlphaFoldDB" id="D3Q1K4"/>
<reference evidence="3 4" key="1">
    <citation type="journal article" date="2009" name="Stand. Genomic Sci.">
        <title>Complete genome sequence of Stackebrandtia nassauensis type strain (LLR-40K-21).</title>
        <authorList>
            <person name="Munk C."/>
            <person name="Lapidus A."/>
            <person name="Copeland A."/>
            <person name="Jando M."/>
            <person name="Mayilraj S."/>
            <person name="Glavina Del Rio T."/>
            <person name="Nolan M."/>
            <person name="Chen F."/>
            <person name="Lucas S."/>
            <person name="Tice H."/>
            <person name="Cheng J.F."/>
            <person name="Han C."/>
            <person name="Detter J.C."/>
            <person name="Bruce D."/>
            <person name="Goodwin L."/>
            <person name="Chain P."/>
            <person name="Pitluck S."/>
            <person name="Goker M."/>
            <person name="Ovchinikova G."/>
            <person name="Pati A."/>
            <person name="Ivanova N."/>
            <person name="Mavromatis K."/>
            <person name="Chen A."/>
            <person name="Palaniappan K."/>
            <person name="Land M."/>
            <person name="Hauser L."/>
            <person name="Chang Y.J."/>
            <person name="Jeffries C.D."/>
            <person name="Bristow J."/>
            <person name="Eisen J.A."/>
            <person name="Markowitz V."/>
            <person name="Hugenholtz P."/>
            <person name="Kyrpides N.C."/>
            <person name="Klenk H.P."/>
        </authorList>
    </citation>
    <scope>NUCLEOTIDE SEQUENCE [LARGE SCALE GENOMIC DNA]</scope>
    <source>
        <strain evidence="4">DSM 44728 / CIP 108903 / NRRL B-16338 / NBRC 102104 / LLR-40K-21</strain>
    </source>
</reference>
<evidence type="ECO:0000256" key="1">
    <source>
        <dbReference type="SAM" id="MobiDB-lite"/>
    </source>
</evidence>
<feature type="compositionally biased region" description="Low complexity" evidence="1">
    <location>
        <begin position="286"/>
        <end position="298"/>
    </location>
</feature>
<feature type="compositionally biased region" description="Polar residues" evidence="1">
    <location>
        <begin position="131"/>
        <end position="142"/>
    </location>
</feature>
<feature type="region of interest" description="Disordered" evidence="1">
    <location>
        <begin position="352"/>
        <end position="374"/>
    </location>
</feature>
<keyword evidence="2" id="KW-0472">Membrane</keyword>
<feature type="compositionally biased region" description="Polar residues" evidence="1">
    <location>
        <begin position="263"/>
        <end position="285"/>
    </location>
</feature>
<protein>
    <submittedName>
        <fullName evidence="3">Uncharacterized protein</fullName>
    </submittedName>
</protein>
<evidence type="ECO:0000313" key="3">
    <source>
        <dbReference type="EMBL" id="ADD39852.1"/>
    </source>
</evidence>
<keyword evidence="4" id="KW-1185">Reference proteome</keyword>
<name>D3Q1K4_STANL</name>
<proteinExistence type="predicted"/>
<keyword evidence="2" id="KW-0812">Transmembrane</keyword>
<organism evidence="3 4">
    <name type="scientific">Stackebrandtia nassauensis (strain DSM 44728 / CIP 108903 / NRRL B-16338 / NBRC 102104 / LLR-40K-21)</name>
    <dbReference type="NCBI Taxonomy" id="446470"/>
    <lineage>
        <taxon>Bacteria</taxon>
        <taxon>Bacillati</taxon>
        <taxon>Actinomycetota</taxon>
        <taxon>Actinomycetes</taxon>
        <taxon>Glycomycetales</taxon>
        <taxon>Glycomycetaceae</taxon>
        <taxon>Stackebrandtia</taxon>
    </lineage>
</organism>